<evidence type="ECO:0000256" key="1">
    <source>
        <dbReference type="SAM" id="MobiDB-lite"/>
    </source>
</evidence>
<dbReference type="EMBL" id="JABWDY010031696">
    <property type="protein sequence ID" value="KAF5184717.1"/>
    <property type="molecule type" value="Genomic_DNA"/>
</dbReference>
<organism evidence="2 3">
    <name type="scientific">Thalictrum thalictroides</name>
    <name type="common">Rue-anemone</name>
    <name type="synonym">Anemone thalictroides</name>
    <dbReference type="NCBI Taxonomy" id="46969"/>
    <lineage>
        <taxon>Eukaryota</taxon>
        <taxon>Viridiplantae</taxon>
        <taxon>Streptophyta</taxon>
        <taxon>Embryophyta</taxon>
        <taxon>Tracheophyta</taxon>
        <taxon>Spermatophyta</taxon>
        <taxon>Magnoliopsida</taxon>
        <taxon>Ranunculales</taxon>
        <taxon>Ranunculaceae</taxon>
        <taxon>Thalictroideae</taxon>
        <taxon>Thalictrum</taxon>
    </lineage>
</organism>
<sequence>MEDPYDFITKDALIPESQQKILDTCPFIHENSYSNKESPFSDNFRRVDLAGIISNSRSSKEKHSQTTPQDQLSSQQHHHKKKNHRSDDDVEILGSKKKTTDRVGNSSSVAFVDLTQDSDGMDIDEPQLPEEVKELIRMRDRDGYPRS</sequence>
<protein>
    <submittedName>
        <fullName evidence="2">Uncharacterized protein</fullName>
    </submittedName>
</protein>
<name>A0A7J6VIY5_THATH</name>
<proteinExistence type="predicted"/>
<dbReference type="Proteomes" id="UP000554482">
    <property type="component" value="Unassembled WGS sequence"/>
</dbReference>
<reference evidence="2 3" key="1">
    <citation type="submission" date="2020-06" db="EMBL/GenBank/DDBJ databases">
        <title>Transcriptomic and genomic resources for Thalictrum thalictroides and T. hernandezii: Facilitating candidate gene discovery in an emerging model plant lineage.</title>
        <authorList>
            <person name="Arias T."/>
            <person name="Riano-Pachon D.M."/>
            <person name="Di Stilio V.S."/>
        </authorList>
    </citation>
    <scope>NUCLEOTIDE SEQUENCE [LARGE SCALE GENOMIC DNA]</scope>
    <source>
        <strain evidence="3">cv. WT478/WT964</strain>
        <tissue evidence="2">Leaves</tissue>
    </source>
</reference>
<evidence type="ECO:0000313" key="3">
    <source>
        <dbReference type="Proteomes" id="UP000554482"/>
    </source>
</evidence>
<keyword evidence="3" id="KW-1185">Reference proteome</keyword>
<feature type="compositionally biased region" description="Acidic residues" evidence="1">
    <location>
        <begin position="119"/>
        <end position="128"/>
    </location>
</feature>
<gene>
    <name evidence="2" type="ORF">FRX31_025698</name>
</gene>
<feature type="compositionally biased region" description="Polar residues" evidence="1">
    <location>
        <begin position="65"/>
        <end position="75"/>
    </location>
</feature>
<dbReference type="AlphaFoldDB" id="A0A7J6VIY5"/>
<evidence type="ECO:0000313" key="2">
    <source>
        <dbReference type="EMBL" id="KAF5184717.1"/>
    </source>
</evidence>
<feature type="region of interest" description="Disordered" evidence="1">
    <location>
        <begin position="51"/>
        <end position="147"/>
    </location>
</feature>
<feature type="compositionally biased region" description="Basic and acidic residues" evidence="1">
    <location>
        <begin position="130"/>
        <end position="147"/>
    </location>
</feature>
<comment type="caution">
    <text evidence="2">The sequence shown here is derived from an EMBL/GenBank/DDBJ whole genome shotgun (WGS) entry which is preliminary data.</text>
</comment>
<accession>A0A7J6VIY5</accession>